<dbReference type="Gene3D" id="1.10.510.10">
    <property type="entry name" value="Transferase(Phosphotransferase) domain 1"/>
    <property type="match status" value="1"/>
</dbReference>
<dbReference type="GO" id="GO:0004674">
    <property type="term" value="F:protein serine/threonine kinase activity"/>
    <property type="evidence" value="ECO:0007669"/>
    <property type="project" value="UniProtKB-KW"/>
</dbReference>
<evidence type="ECO:0000256" key="9">
    <source>
        <dbReference type="ARBA" id="ARBA00048679"/>
    </source>
</evidence>
<evidence type="ECO:0000256" key="10">
    <source>
        <dbReference type="PROSITE-ProRule" id="PRU10141"/>
    </source>
</evidence>
<dbReference type="GO" id="GO:0005524">
    <property type="term" value="F:ATP binding"/>
    <property type="evidence" value="ECO:0007669"/>
    <property type="project" value="UniProtKB-UniRule"/>
</dbReference>
<feature type="compositionally biased region" description="Polar residues" evidence="11">
    <location>
        <begin position="209"/>
        <end position="224"/>
    </location>
</feature>
<dbReference type="OrthoDB" id="193931at2759"/>
<keyword evidence="14" id="KW-1185">Reference proteome</keyword>
<dbReference type="EMBL" id="KV749359">
    <property type="protein sequence ID" value="OCL09802.1"/>
    <property type="molecule type" value="Genomic_DNA"/>
</dbReference>
<dbReference type="Proteomes" id="UP000250140">
    <property type="component" value="Unassembled WGS sequence"/>
</dbReference>
<dbReference type="SMART" id="SM00220">
    <property type="entry name" value="S_TKc"/>
    <property type="match status" value="1"/>
</dbReference>
<evidence type="ECO:0000256" key="4">
    <source>
        <dbReference type="ARBA" id="ARBA00022679"/>
    </source>
</evidence>
<dbReference type="CDD" id="cd14076">
    <property type="entry name" value="STKc_Kin4"/>
    <property type="match status" value="1"/>
</dbReference>
<evidence type="ECO:0000256" key="7">
    <source>
        <dbReference type="ARBA" id="ARBA00022840"/>
    </source>
</evidence>
<feature type="compositionally biased region" description="Basic and acidic residues" evidence="11">
    <location>
        <begin position="290"/>
        <end position="301"/>
    </location>
</feature>
<dbReference type="PROSITE" id="PS50011">
    <property type="entry name" value="PROTEIN_KINASE_DOM"/>
    <property type="match status" value="1"/>
</dbReference>
<evidence type="ECO:0000259" key="12">
    <source>
        <dbReference type="PROSITE" id="PS50011"/>
    </source>
</evidence>
<feature type="compositionally biased region" description="Basic and acidic residues" evidence="11">
    <location>
        <begin position="669"/>
        <end position="682"/>
    </location>
</feature>
<dbReference type="PROSITE" id="PS00107">
    <property type="entry name" value="PROTEIN_KINASE_ATP"/>
    <property type="match status" value="1"/>
</dbReference>
<feature type="compositionally biased region" description="Polar residues" evidence="11">
    <location>
        <begin position="773"/>
        <end position="792"/>
    </location>
</feature>
<feature type="region of interest" description="Disordered" evidence="11">
    <location>
        <begin position="1"/>
        <end position="237"/>
    </location>
</feature>
<keyword evidence="4" id="KW-0808">Transferase</keyword>
<feature type="domain" description="Protein kinase" evidence="12">
    <location>
        <begin position="309"/>
        <end position="603"/>
    </location>
</feature>
<keyword evidence="5 10" id="KW-0547">Nucleotide-binding</keyword>
<dbReference type="PANTHER" id="PTHR24346:SF110">
    <property type="entry name" value="NON-SPECIFIC SERINE_THREONINE PROTEIN KINASE"/>
    <property type="match status" value="1"/>
</dbReference>
<feature type="compositionally biased region" description="Low complexity" evidence="11">
    <location>
        <begin position="33"/>
        <end position="45"/>
    </location>
</feature>
<dbReference type="Pfam" id="PF00069">
    <property type="entry name" value="Pkinase"/>
    <property type="match status" value="1"/>
</dbReference>
<evidence type="ECO:0000256" key="11">
    <source>
        <dbReference type="SAM" id="MobiDB-lite"/>
    </source>
</evidence>
<dbReference type="GO" id="GO:0035556">
    <property type="term" value="P:intracellular signal transduction"/>
    <property type="evidence" value="ECO:0007669"/>
    <property type="project" value="TreeGrafter"/>
</dbReference>
<comment type="catalytic activity">
    <reaction evidence="8">
        <text>L-threonyl-[protein] + ATP = O-phospho-L-threonyl-[protein] + ADP + H(+)</text>
        <dbReference type="Rhea" id="RHEA:46608"/>
        <dbReference type="Rhea" id="RHEA-COMP:11060"/>
        <dbReference type="Rhea" id="RHEA-COMP:11605"/>
        <dbReference type="ChEBI" id="CHEBI:15378"/>
        <dbReference type="ChEBI" id="CHEBI:30013"/>
        <dbReference type="ChEBI" id="CHEBI:30616"/>
        <dbReference type="ChEBI" id="CHEBI:61977"/>
        <dbReference type="ChEBI" id="CHEBI:456216"/>
        <dbReference type="EC" id="2.7.11.1"/>
    </reaction>
</comment>
<dbReference type="InterPro" id="IPR034674">
    <property type="entry name" value="STK_Kin4/ppk1"/>
</dbReference>
<dbReference type="FunFam" id="3.30.200.20:FF:000003">
    <property type="entry name" value="Non-specific serine/threonine protein kinase"/>
    <property type="match status" value="1"/>
</dbReference>
<keyword evidence="3" id="KW-0597">Phosphoprotein</keyword>
<feature type="compositionally biased region" description="Polar residues" evidence="11">
    <location>
        <begin position="1"/>
        <end position="23"/>
    </location>
</feature>
<dbReference type="InterPro" id="IPR000719">
    <property type="entry name" value="Prot_kinase_dom"/>
</dbReference>
<feature type="compositionally biased region" description="Polar residues" evidence="11">
    <location>
        <begin position="895"/>
        <end position="915"/>
    </location>
</feature>
<feature type="compositionally biased region" description="Polar residues" evidence="11">
    <location>
        <begin position="737"/>
        <end position="747"/>
    </location>
</feature>
<name>A0A8E2F3A6_9PEZI</name>
<sequence>MSSAAVQASGPAISNRQYQQQSPHGRDQYYNQPSPNVAASPASSRKPSRRPSGNGASPNTPTTPQNHYSPAESTTSNLTTPRGQPLPPSTHASPVMSTPVTSAYNSAGGPPVPPPRTSSHHRSHTSNTATSGIQLATRSPDDRPSSSRAMQQHAAEYGSGSDRENVRDDSATAVANAAQSRRKAHPSPNDNSRHQGSGSNRAKHPPAQPTHSRSANAVGQTPVGTSLPREESTVIKRLVVADPQEDIAREEARQAEARPVPAGTDITPITGLGLVGSEGVDDGGRGAGKSRQDHSKSEGSRKHTKFGEYVLGQTLGEGEFGKVKMGWKKDGGVEVAIKLIRRETLGSNQNRIAKIYREIQILRGLEHPNIVRLHEMVETERHIGIILEYASGGELFDYILNHRYLKDNAARRLFAQLISGVGYLHKKGIVHRDLKLENLLLDRNRNIIITDFGFANTFDPDDELGDEIEYNLTNREFVKKMNLEQLNDEGRRRGDLMQTSCGSPCYAAPELVVSDSLYTGRKVDVWSCGVILYAMLAGYLPFDDDPANPEGDNINLLYKYIVSTPLTFPEYVTPHARDLLKRILVPDPRKRADLFEVARHSWLSDYAHVVGFITSSTTTSSDIANTTVPSQDPFETPMLARSASVREPGKPHTAVSPVGGLTPKHGHVNRAEQADKTKGQRDTKRRTVQVEYVAPQSQTARGETSPPAASSSATASGTPRTRVKTEQDPIEVPPTDGYQSSSANTRAQARPTATSSSMPPPTRPARDAPRAVSDSTAFGNAPVTSTTRPSTGGTIGGGPRLPSRGNSYGQPAAATVAPTNAQGRFSQPKGKQYSISTPLSQPEPMIGDPSIGRPSTQRLPASYQQNSNSEIQNGNQRSHKRSNTVSETIGRVASIFSSRTSHDQNQQKGQKSYPPTSMPGPIAADDAPRQSTESSRRTSFGFNRKNADQSGATKPARRFSLIASLSKNFVGHKEKEPAPPSTSYSTTDPRRSAAAVPRSRGQSRPAMAFGRGESRSPSESTTGSTIPIIYDGQLDRSRNSPSQRMQEMRGSAPSSAPAQQTQFAGQNYAPPIGDEKFPGPNAPHPASQSYRERPYHHANDSEASEPVIPQSHRPQYPVGFGSYDSPQSRGERAGVLQKSRKFADAYDERQQGHSGSSAPAKRVMDIFRRIGERRGKEGR</sequence>
<feature type="compositionally biased region" description="Polar residues" evidence="11">
    <location>
        <begin position="188"/>
        <end position="200"/>
    </location>
</feature>
<dbReference type="PANTHER" id="PTHR24346">
    <property type="entry name" value="MAP/MICROTUBULE AFFINITY-REGULATING KINASE"/>
    <property type="match status" value="1"/>
</dbReference>
<feature type="compositionally biased region" description="Polar residues" evidence="11">
    <location>
        <begin position="853"/>
        <end position="876"/>
    </location>
</feature>
<organism evidence="13 14">
    <name type="scientific">Glonium stellatum</name>
    <dbReference type="NCBI Taxonomy" id="574774"/>
    <lineage>
        <taxon>Eukaryota</taxon>
        <taxon>Fungi</taxon>
        <taxon>Dikarya</taxon>
        <taxon>Ascomycota</taxon>
        <taxon>Pezizomycotina</taxon>
        <taxon>Dothideomycetes</taxon>
        <taxon>Pleosporomycetidae</taxon>
        <taxon>Gloniales</taxon>
        <taxon>Gloniaceae</taxon>
        <taxon>Glonium</taxon>
    </lineage>
</organism>
<feature type="compositionally biased region" description="Basic and acidic residues" evidence="11">
    <location>
        <begin position="1090"/>
        <end position="1100"/>
    </location>
</feature>
<reference evidence="13 14" key="1">
    <citation type="journal article" date="2016" name="Nat. Commun.">
        <title>Ectomycorrhizal ecology is imprinted in the genome of the dominant symbiotic fungus Cenococcum geophilum.</title>
        <authorList>
            <consortium name="DOE Joint Genome Institute"/>
            <person name="Peter M."/>
            <person name="Kohler A."/>
            <person name="Ohm R.A."/>
            <person name="Kuo A."/>
            <person name="Krutzmann J."/>
            <person name="Morin E."/>
            <person name="Arend M."/>
            <person name="Barry K.W."/>
            <person name="Binder M."/>
            <person name="Choi C."/>
            <person name="Clum A."/>
            <person name="Copeland A."/>
            <person name="Grisel N."/>
            <person name="Haridas S."/>
            <person name="Kipfer T."/>
            <person name="LaButti K."/>
            <person name="Lindquist E."/>
            <person name="Lipzen A."/>
            <person name="Maire R."/>
            <person name="Meier B."/>
            <person name="Mihaltcheva S."/>
            <person name="Molinier V."/>
            <person name="Murat C."/>
            <person name="Poggeler S."/>
            <person name="Quandt C.A."/>
            <person name="Sperisen C."/>
            <person name="Tritt A."/>
            <person name="Tisserant E."/>
            <person name="Crous P.W."/>
            <person name="Henrissat B."/>
            <person name="Nehls U."/>
            <person name="Egli S."/>
            <person name="Spatafora J.W."/>
            <person name="Grigoriev I.V."/>
            <person name="Martin F.M."/>
        </authorList>
    </citation>
    <scope>NUCLEOTIDE SEQUENCE [LARGE SCALE GENOMIC DNA]</scope>
    <source>
        <strain evidence="13 14">CBS 207.34</strain>
    </source>
</reference>
<feature type="compositionally biased region" description="Basic and acidic residues" evidence="11">
    <location>
        <begin position="161"/>
        <end position="170"/>
    </location>
</feature>
<evidence type="ECO:0000256" key="6">
    <source>
        <dbReference type="ARBA" id="ARBA00022777"/>
    </source>
</evidence>
<evidence type="ECO:0000256" key="8">
    <source>
        <dbReference type="ARBA" id="ARBA00047899"/>
    </source>
</evidence>
<dbReference type="GO" id="GO:0045033">
    <property type="term" value="P:peroxisome inheritance"/>
    <property type="evidence" value="ECO:0007669"/>
    <property type="project" value="UniProtKB-ARBA"/>
</dbReference>
<feature type="compositionally biased region" description="Polar residues" evidence="11">
    <location>
        <begin position="90"/>
        <end position="104"/>
    </location>
</feature>
<evidence type="ECO:0000313" key="13">
    <source>
        <dbReference type="EMBL" id="OCL09802.1"/>
    </source>
</evidence>
<protein>
    <recommendedName>
        <fullName evidence="1">non-specific serine/threonine protein kinase</fullName>
        <ecNumber evidence="1">2.7.11.1</ecNumber>
    </recommendedName>
</protein>
<dbReference type="InterPro" id="IPR011009">
    <property type="entry name" value="Kinase-like_dom_sf"/>
</dbReference>
<feature type="binding site" evidence="10">
    <location>
        <position position="338"/>
    </location>
    <ligand>
        <name>ATP</name>
        <dbReference type="ChEBI" id="CHEBI:30616"/>
    </ligand>
</feature>
<dbReference type="GO" id="GO:0005737">
    <property type="term" value="C:cytoplasm"/>
    <property type="evidence" value="ECO:0007669"/>
    <property type="project" value="UniProtKB-ARBA"/>
</dbReference>
<feature type="compositionally biased region" description="Basic and acidic residues" evidence="11">
    <location>
        <begin position="1141"/>
        <end position="1151"/>
    </location>
</feature>
<feature type="compositionally biased region" description="Low complexity" evidence="11">
    <location>
        <begin position="704"/>
        <end position="719"/>
    </location>
</feature>
<comment type="catalytic activity">
    <reaction evidence="9">
        <text>L-seryl-[protein] + ATP = O-phospho-L-seryl-[protein] + ADP + H(+)</text>
        <dbReference type="Rhea" id="RHEA:17989"/>
        <dbReference type="Rhea" id="RHEA-COMP:9863"/>
        <dbReference type="Rhea" id="RHEA-COMP:11604"/>
        <dbReference type="ChEBI" id="CHEBI:15378"/>
        <dbReference type="ChEBI" id="CHEBI:29999"/>
        <dbReference type="ChEBI" id="CHEBI:30616"/>
        <dbReference type="ChEBI" id="CHEBI:83421"/>
        <dbReference type="ChEBI" id="CHEBI:456216"/>
        <dbReference type="EC" id="2.7.11.1"/>
    </reaction>
</comment>
<feature type="compositionally biased region" description="Polar residues" evidence="11">
    <location>
        <begin position="1015"/>
        <end position="1025"/>
    </location>
</feature>
<keyword evidence="6 13" id="KW-0418">Kinase</keyword>
<keyword evidence="2" id="KW-0723">Serine/threonine-protein kinase</keyword>
<dbReference type="GO" id="GO:0000011">
    <property type="term" value="P:vacuole inheritance"/>
    <property type="evidence" value="ECO:0007669"/>
    <property type="project" value="UniProtKB-ARBA"/>
</dbReference>
<proteinExistence type="predicted"/>
<evidence type="ECO:0000256" key="2">
    <source>
        <dbReference type="ARBA" id="ARBA00022527"/>
    </source>
</evidence>
<feature type="region of interest" description="Disordered" evidence="11">
    <location>
        <begin position="250"/>
        <end position="305"/>
    </location>
</feature>
<dbReference type="SUPFAM" id="SSF56112">
    <property type="entry name" value="Protein kinase-like (PK-like)"/>
    <property type="match status" value="1"/>
</dbReference>
<evidence type="ECO:0000313" key="14">
    <source>
        <dbReference type="Proteomes" id="UP000250140"/>
    </source>
</evidence>
<dbReference type="FunFam" id="1.10.510.10:FF:000397">
    <property type="entry name" value="Serine/threonine-protein kinase KIN4"/>
    <property type="match status" value="1"/>
</dbReference>
<dbReference type="InterPro" id="IPR008271">
    <property type="entry name" value="Ser/Thr_kinase_AS"/>
</dbReference>
<feature type="compositionally biased region" description="Polar residues" evidence="11">
    <location>
        <begin position="1052"/>
        <end position="1065"/>
    </location>
</feature>
<dbReference type="AlphaFoldDB" id="A0A8E2F3A6"/>
<feature type="compositionally biased region" description="Polar residues" evidence="11">
    <location>
        <begin position="929"/>
        <end position="941"/>
    </location>
</feature>
<keyword evidence="7 10" id="KW-0067">ATP-binding</keyword>
<feature type="compositionally biased region" description="Polar residues" evidence="11">
    <location>
        <begin position="54"/>
        <end position="82"/>
    </location>
</feature>
<evidence type="ECO:0000256" key="1">
    <source>
        <dbReference type="ARBA" id="ARBA00012513"/>
    </source>
</evidence>
<accession>A0A8E2F3A6</accession>
<gene>
    <name evidence="13" type="ORF">AOQ84DRAFT_13096</name>
</gene>
<dbReference type="EC" id="2.7.11.1" evidence="1"/>
<evidence type="ECO:0000256" key="3">
    <source>
        <dbReference type="ARBA" id="ARBA00022553"/>
    </source>
</evidence>
<evidence type="ECO:0000256" key="5">
    <source>
        <dbReference type="ARBA" id="ARBA00022741"/>
    </source>
</evidence>
<dbReference type="PROSITE" id="PS00108">
    <property type="entry name" value="PROTEIN_KINASE_ST"/>
    <property type="match status" value="1"/>
</dbReference>
<feature type="region of interest" description="Disordered" evidence="11">
    <location>
        <begin position="642"/>
        <end position="1163"/>
    </location>
</feature>
<dbReference type="InterPro" id="IPR017441">
    <property type="entry name" value="Protein_kinase_ATP_BS"/>
</dbReference>